<dbReference type="SUPFAM" id="SSF46565">
    <property type="entry name" value="Chaperone J-domain"/>
    <property type="match status" value="1"/>
</dbReference>
<evidence type="ECO:0000313" key="5">
    <source>
        <dbReference type="Proteomes" id="UP000249254"/>
    </source>
</evidence>
<dbReference type="PANTHER" id="PTHR43096:SF48">
    <property type="entry name" value="CHAPERONE PROTEIN DNAJ"/>
    <property type="match status" value="1"/>
</dbReference>
<dbReference type="OrthoDB" id="9779889at2"/>
<comment type="caution">
    <text evidence="4">The sequence shown here is derived from an EMBL/GenBank/DDBJ whole genome shotgun (WGS) entry which is preliminary data.</text>
</comment>
<dbReference type="GO" id="GO:0005737">
    <property type="term" value="C:cytoplasm"/>
    <property type="evidence" value="ECO:0007669"/>
    <property type="project" value="TreeGrafter"/>
</dbReference>
<evidence type="ECO:0000259" key="3">
    <source>
        <dbReference type="PROSITE" id="PS50076"/>
    </source>
</evidence>
<feature type="domain" description="J" evidence="3">
    <location>
        <begin position="4"/>
        <end position="69"/>
    </location>
</feature>
<evidence type="ECO:0000256" key="2">
    <source>
        <dbReference type="SAM" id="MobiDB-lite"/>
    </source>
</evidence>
<dbReference type="SUPFAM" id="SSF49493">
    <property type="entry name" value="HSP40/DnaJ peptide-binding domain"/>
    <property type="match status" value="2"/>
</dbReference>
<dbReference type="EMBL" id="QFYQ01000001">
    <property type="protein sequence ID" value="RAK54486.1"/>
    <property type="molecule type" value="Genomic_DNA"/>
</dbReference>
<dbReference type="InterPro" id="IPR036869">
    <property type="entry name" value="J_dom_sf"/>
</dbReference>
<dbReference type="Pfam" id="PF01556">
    <property type="entry name" value="DnaJ_C"/>
    <property type="match status" value="1"/>
</dbReference>
<dbReference type="InterPro" id="IPR002939">
    <property type="entry name" value="DnaJ_C"/>
</dbReference>
<evidence type="ECO:0000313" key="4">
    <source>
        <dbReference type="EMBL" id="RAK54486.1"/>
    </source>
</evidence>
<dbReference type="SMART" id="SM00271">
    <property type="entry name" value="DnaJ"/>
    <property type="match status" value="1"/>
</dbReference>
<dbReference type="AlphaFoldDB" id="A0A328AKA5"/>
<dbReference type="PRINTS" id="PR00625">
    <property type="entry name" value="JDOMAIN"/>
</dbReference>
<accession>A0A328AKA5</accession>
<feature type="region of interest" description="Disordered" evidence="2">
    <location>
        <begin position="296"/>
        <end position="320"/>
    </location>
</feature>
<reference evidence="5" key="1">
    <citation type="submission" date="2018-05" db="EMBL/GenBank/DDBJ databases">
        <authorList>
            <person name="Li X."/>
        </authorList>
    </citation>
    <scope>NUCLEOTIDE SEQUENCE [LARGE SCALE GENOMIC DNA]</scope>
    <source>
        <strain evidence="5">LX32</strain>
    </source>
</reference>
<evidence type="ECO:0000256" key="1">
    <source>
        <dbReference type="ARBA" id="ARBA00023186"/>
    </source>
</evidence>
<dbReference type="Pfam" id="PF00226">
    <property type="entry name" value="DnaJ"/>
    <property type="match status" value="1"/>
</dbReference>
<dbReference type="CDD" id="cd10747">
    <property type="entry name" value="DnaJ_C"/>
    <property type="match status" value="1"/>
</dbReference>
<dbReference type="RefSeq" id="WP_111528237.1">
    <property type="nucleotide sequence ID" value="NZ_JBHRSG010000004.1"/>
</dbReference>
<dbReference type="InterPro" id="IPR001623">
    <property type="entry name" value="DnaJ_domain"/>
</dbReference>
<protein>
    <submittedName>
        <fullName evidence="4">J domain-containing protein</fullName>
    </submittedName>
</protein>
<dbReference type="GO" id="GO:0042026">
    <property type="term" value="P:protein refolding"/>
    <property type="evidence" value="ECO:0007669"/>
    <property type="project" value="TreeGrafter"/>
</dbReference>
<dbReference type="FunFam" id="2.60.260.20:FF:000013">
    <property type="entry name" value="DnaJ subfamily B member 11"/>
    <property type="match status" value="1"/>
</dbReference>
<dbReference type="PROSITE" id="PS50076">
    <property type="entry name" value="DNAJ_2"/>
    <property type="match status" value="1"/>
</dbReference>
<keyword evidence="1" id="KW-0143">Chaperone</keyword>
<dbReference type="PANTHER" id="PTHR43096">
    <property type="entry name" value="DNAJ HOMOLOG 1, MITOCHONDRIAL-RELATED"/>
    <property type="match status" value="1"/>
</dbReference>
<dbReference type="GO" id="GO:0051082">
    <property type="term" value="F:unfolded protein binding"/>
    <property type="evidence" value="ECO:0007669"/>
    <property type="project" value="InterPro"/>
</dbReference>
<dbReference type="Gene3D" id="1.10.287.110">
    <property type="entry name" value="DnaJ domain"/>
    <property type="match status" value="1"/>
</dbReference>
<dbReference type="CDD" id="cd06257">
    <property type="entry name" value="DnaJ"/>
    <property type="match status" value="1"/>
</dbReference>
<gene>
    <name evidence="4" type="ORF">DJ017_08105</name>
</gene>
<dbReference type="InterPro" id="IPR008971">
    <property type="entry name" value="HSP40/DnaJ_pept-bd"/>
</dbReference>
<proteinExistence type="predicted"/>
<keyword evidence="5" id="KW-1185">Reference proteome</keyword>
<name>A0A328AKA5_9CAUL</name>
<sequence length="320" mass="34009">MARDPYQELGVSRTASADEIRKAFRKLAKANHPDTNPGDKEAEERFKRVSAAFDIIGDAEKKKKFDAGEIDADGRETFRGFGGGQGPWGSRPAGNYDTGGFGRGGGYRESFEGVDLGDILGEMFGGGGAAGRGGGGGRGGGFGPFSQRGSDVRAKLEIDIEDSIRGAKKRIAFSDGRTIDVTIPKGAQEGQTLRLKGQGAPGRAGPGDAFIELVIAPHPIYRREGEVLVMDVPVTVYDAVLGGKVEAPTPDGPVTLTIPKGANTGAKLRLKGRGLSDTGGRRGDLFARLVVTLPDTPGPELEDFAEEWKKKRPYQPRRRV</sequence>
<organism evidence="4 5">
    <name type="scientific">Phenylobacterium soli</name>
    <dbReference type="NCBI Taxonomy" id="2170551"/>
    <lineage>
        <taxon>Bacteria</taxon>
        <taxon>Pseudomonadati</taxon>
        <taxon>Pseudomonadota</taxon>
        <taxon>Alphaproteobacteria</taxon>
        <taxon>Caulobacterales</taxon>
        <taxon>Caulobacteraceae</taxon>
        <taxon>Phenylobacterium</taxon>
    </lineage>
</organism>
<dbReference type="Proteomes" id="UP000249254">
    <property type="component" value="Unassembled WGS sequence"/>
</dbReference>
<feature type="compositionally biased region" description="Basic residues" evidence="2">
    <location>
        <begin position="310"/>
        <end position="320"/>
    </location>
</feature>
<dbReference type="Gene3D" id="2.60.260.20">
    <property type="entry name" value="Urease metallochaperone UreE, N-terminal domain"/>
    <property type="match status" value="2"/>
</dbReference>